<accession>A0ABM1B6P6</accession>
<feature type="transmembrane region" description="Helical" evidence="10">
    <location>
        <begin position="277"/>
        <end position="298"/>
    </location>
</feature>
<evidence type="ECO:0000256" key="7">
    <source>
        <dbReference type="ARBA" id="ARBA00023170"/>
    </source>
</evidence>
<feature type="transmembrane region" description="Helical" evidence="10">
    <location>
        <begin position="165"/>
        <end position="183"/>
    </location>
</feature>
<dbReference type="Gene3D" id="1.20.1070.10">
    <property type="entry name" value="Rhodopsin 7-helix transmembrane proteins"/>
    <property type="match status" value="1"/>
</dbReference>
<evidence type="ECO:0000256" key="3">
    <source>
        <dbReference type="ARBA" id="ARBA00022692"/>
    </source>
</evidence>
<keyword evidence="9 10" id="KW-0807">Transducer</keyword>
<dbReference type="Proteomes" id="UP000694941">
    <property type="component" value="Unplaced"/>
</dbReference>
<dbReference type="PROSITE" id="PS50262">
    <property type="entry name" value="G_PROTEIN_RECEP_F1_2"/>
    <property type="match status" value="1"/>
</dbReference>
<organism evidence="12 13">
    <name type="scientific">Limulus polyphemus</name>
    <name type="common">Atlantic horseshoe crab</name>
    <dbReference type="NCBI Taxonomy" id="6850"/>
    <lineage>
        <taxon>Eukaryota</taxon>
        <taxon>Metazoa</taxon>
        <taxon>Ecdysozoa</taxon>
        <taxon>Arthropoda</taxon>
        <taxon>Chelicerata</taxon>
        <taxon>Merostomata</taxon>
        <taxon>Xiphosura</taxon>
        <taxon>Limulidae</taxon>
        <taxon>Limulus</taxon>
    </lineage>
</organism>
<dbReference type="PANTHER" id="PTHR24241:SF83">
    <property type="entry name" value="G-PROTEIN COUPLED RECEPTOR 150-RELATED"/>
    <property type="match status" value="1"/>
</dbReference>
<dbReference type="SUPFAM" id="SSF81321">
    <property type="entry name" value="Family A G protein-coupled receptor-like"/>
    <property type="match status" value="1"/>
</dbReference>
<gene>
    <name evidence="13" type="primary">LOC106460706</name>
</gene>
<keyword evidence="4 10" id="KW-1133">Transmembrane helix</keyword>
<keyword evidence="2" id="KW-1003">Cell membrane</keyword>
<feature type="transmembrane region" description="Helical" evidence="10">
    <location>
        <begin position="203"/>
        <end position="228"/>
    </location>
</feature>
<evidence type="ECO:0000256" key="8">
    <source>
        <dbReference type="ARBA" id="ARBA00023180"/>
    </source>
</evidence>
<protein>
    <submittedName>
        <fullName evidence="13">Mesotocin receptor-like</fullName>
    </submittedName>
</protein>
<dbReference type="InterPro" id="IPR000276">
    <property type="entry name" value="GPCR_Rhodpsn"/>
</dbReference>
<keyword evidence="5 10" id="KW-0297">G-protein coupled receptor</keyword>
<keyword evidence="3 10" id="KW-0812">Transmembrane</keyword>
<feature type="transmembrane region" description="Helical" evidence="10">
    <location>
        <begin position="85"/>
        <end position="106"/>
    </location>
</feature>
<evidence type="ECO:0000256" key="6">
    <source>
        <dbReference type="ARBA" id="ARBA00023136"/>
    </source>
</evidence>
<dbReference type="GeneID" id="106460706"/>
<feature type="domain" description="G-protein coupled receptors family 1 profile" evidence="11">
    <location>
        <begin position="64"/>
        <end position="330"/>
    </location>
</feature>
<evidence type="ECO:0000256" key="9">
    <source>
        <dbReference type="ARBA" id="ARBA00023224"/>
    </source>
</evidence>
<comment type="similarity">
    <text evidence="10">Belongs to the G-protein coupled receptor 1 family. Vasopressin/oxytocin receptor subfamily.</text>
</comment>
<dbReference type="Pfam" id="PF00001">
    <property type="entry name" value="7tm_1"/>
    <property type="match status" value="1"/>
</dbReference>
<dbReference type="PANTHER" id="PTHR24241">
    <property type="entry name" value="NEUROPEPTIDE RECEPTOR-RELATED G-PROTEIN COUPLED RECEPTOR"/>
    <property type="match status" value="1"/>
</dbReference>
<evidence type="ECO:0000256" key="2">
    <source>
        <dbReference type="ARBA" id="ARBA00022475"/>
    </source>
</evidence>
<keyword evidence="8 10" id="KW-0325">Glycoprotein</keyword>
<comment type="subcellular location">
    <subcellularLocation>
        <location evidence="1 10">Cell membrane</location>
        <topology evidence="1 10">Multi-pass membrane protein</topology>
    </subcellularLocation>
</comment>
<keyword evidence="6 10" id="KW-0472">Membrane</keyword>
<evidence type="ECO:0000256" key="1">
    <source>
        <dbReference type="ARBA" id="ARBA00004651"/>
    </source>
</evidence>
<dbReference type="InterPro" id="IPR017452">
    <property type="entry name" value="GPCR_Rhodpsn_7TM"/>
</dbReference>
<evidence type="ECO:0000256" key="5">
    <source>
        <dbReference type="ARBA" id="ARBA00023040"/>
    </source>
</evidence>
<evidence type="ECO:0000256" key="10">
    <source>
        <dbReference type="RuleBase" id="RU046427"/>
    </source>
</evidence>
<proteinExistence type="inferred from homology"/>
<sequence>MIKQLETLNNDSLNELLLVDVNNTLLDQNFSNTVRHQQSLYDQPVIKSVRVTTLCVLAVLGFIGNLVVLFWLWNHRARKSRVLRLFLNLTIADVLVTVCATGPQLVWEYYGREWRAGDVVCRLVKFLQTFSICASNYLIVAIALDRYKAIRRPLSPPWKTFHLASWSWLLAGLTNFPCFFLFRQMDYQNQTVCRNVLYDAPAVFLKVYLTAVVVLVFIIPLLVISVCYTRIIQKISQKAEEIVCQTTFGNGARPDGFALQRLPNNCLSRAKQKTLRMTFVVITSFLLCSSPYCIVEMWRMYGNATYMSAMTYSILAALAVSNSSTNPFVFLFFHCSVGVRRPARILSRQLSNSPKFRLFTSKLRHQKEVSCPQQNDIFLDVKSRDTSMASSCFNNNTRYQLTRVQNRHRKAKGFMETQRL</sequence>
<dbReference type="RefSeq" id="XP_013775898.1">
    <property type="nucleotide sequence ID" value="XM_013920444.2"/>
</dbReference>
<keyword evidence="12" id="KW-1185">Reference proteome</keyword>
<dbReference type="PRINTS" id="PR00237">
    <property type="entry name" value="GPCRRHODOPSN"/>
</dbReference>
<name>A0ABM1B6P6_LIMPO</name>
<evidence type="ECO:0000256" key="4">
    <source>
        <dbReference type="ARBA" id="ARBA00022989"/>
    </source>
</evidence>
<feature type="transmembrane region" description="Helical" evidence="10">
    <location>
        <begin position="126"/>
        <end position="144"/>
    </location>
</feature>
<feature type="transmembrane region" description="Helical" evidence="10">
    <location>
        <begin position="310"/>
        <end position="333"/>
    </location>
</feature>
<feature type="transmembrane region" description="Helical" evidence="10">
    <location>
        <begin position="51"/>
        <end position="73"/>
    </location>
</feature>
<dbReference type="PRINTS" id="PR00896">
    <property type="entry name" value="VASOPRESSINR"/>
</dbReference>
<reference evidence="13" key="1">
    <citation type="submission" date="2025-08" db="UniProtKB">
        <authorList>
            <consortium name="RefSeq"/>
        </authorList>
    </citation>
    <scope>IDENTIFICATION</scope>
    <source>
        <tissue evidence="13">Muscle</tissue>
    </source>
</reference>
<evidence type="ECO:0000313" key="13">
    <source>
        <dbReference type="RefSeq" id="XP_013775898.1"/>
    </source>
</evidence>
<dbReference type="PROSITE" id="PS00237">
    <property type="entry name" value="G_PROTEIN_RECEP_F1_1"/>
    <property type="match status" value="1"/>
</dbReference>
<keyword evidence="7 10" id="KW-0675">Receptor</keyword>
<evidence type="ECO:0000259" key="11">
    <source>
        <dbReference type="PROSITE" id="PS50262"/>
    </source>
</evidence>
<dbReference type="InterPro" id="IPR001817">
    <property type="entry name" value="Vasoprsn_rcpt"/>
</dbReference>
<evidence type="ECO:0000313" key="12">
    <source>
        <dbReference type="Proteomes" id="UP000694941"/>
    </source>
</evidence>